<evidence type="ECO:0000313" key="2">
    <source>
        <dbReference type="Proteomes" id="UP001177212"/>
    </source>
</evidence>
<dbReference type="SUPFAM" id="SSF53335">
    <property type="entry name" value="S-adenosyl-L-methionine-dependent methyltransferases"/>
    <property type="match status" value="1"/>
</dbReference>
<organism evidence="1 2">
    <name type="scientific">Pseudoalteromonas marina</name>
    <dbReference type="NCBI Taxonomy" id="267375"/>
    <lineage>
        <taxon>Bacteria</taxon>
        <taxon>Pseudomonadati</taxon>
        <taxon>Pseudomonadota</taxon>
        <taxon>Gammaproteobacteria</taxon>
        <taxon>Alteromonadales</taxon>
        <taxon>Pseudoalteromonadaceae</taxon>
        <taxon>Pseudoalteromonas</taxon>
    </lineage>
</organism>
<comment type="caution">
    <text evidence="1">The sequence shown here is derived from an EMBL/GenBank/DDBJ whole genome shotgun (WGS) entry which is preliminary data.</text>
</comment>
<dbReference type="GO" id="GO:0008168">
    <property type="term" value="F:methyltransferase activity"/>
    <property type="evidence" value="ECO:0007669"/>
    <property type="project" value="UniProtKB-KW"/>
</dbReference>
<keyword evidence="1" id="KW-0489">Methyltransferase</keyword>
<gene>
    <name evidence="1" type="ORF">Q8W34_14655</name>
</gene>
<accession>A0ABT9FGH1</accession>
<dbReference type="GO" id="GO:0032259">
    <property type="term" value="P:methylation"/>
    <property type="evidence" value="ECO:0007669"/>
    <property type="project" value="UniProtKB-KW"/>
</dbReference>
<dbReference type="InterPro" id="IPR016980">
    <property type="entry name" value="S-AdoMet-dep_MeTrfase_Alr7345"/>
</dbReference>
<dbReference type="RefSeq" id="WP_305472665.1">
    <property type="nucleotide sequence ID" value="NZ_JAUYVT010000014.1"/>
</dbReference>
<name>A0ABT9FGH1_9GAMM</name>
<protein>
    <submittedName>
        <fullName evidence="1">Methyltransferase</fullName>
    </submittedName>
</protein>
<dbReference type="Gene3D" id="3.40.50.150">
    <property type="entry name" value="Vaccinia Virus protein VP39"/>
    <property type="match status" value="1"/>
</dbReference>
<keyword evidence="1" id="KW-0808">Transferase</keyword>
<dbReference type="Proteomes" id="UP001177212">
    <property type="component" value="Unassembled WGS sequence"/>
</dbReference>
<sequence>MKFLIAVIIFFVVFFTYTSSLDSDFKLDSLERSTSNIERDEYRHPEETLNFFKIKSDDDVLEILPGAGYYTEILLPTVGVRGMYVAAHYPASPDGPKYRFNSRVNFESMVAKQYSDLNYDIVDIDKLSSLSPSSFGVVLTFRNMHGFVKSGELESQLSEYFRVLRPGGRLGVVQHRDNDSDEPAESAKVGYLPEYFIINAAKSAGFVLSGISEVNSNPLDNADHVNGVWSLPPSLRGGEADREKYLSIGESDRMTLLFIKPIR</sequence>
<dbReference type="InterPro" id="IPR029063">
    <property type="entry name" value="SAM-dependent_MTases_sf"/>
</dbReference>
<evidence type="ECO:0000313" key="1">
    <source>
        <dbReference type="EMBL" id="MDP2565885.1"/>
    </source>
</evidence>
<keyword evidence="2" id="KW-1185">Reference proteome</keyword>
<proteinExistence type="predicted"/>
<dbReference type="PIRSF" id="PIRSF031679">
    <property type="entry name" value="Mtase_Alr7345_prd"/>
    <property type="match status" value="1"/>
</dbReference>
<dbReference type="EMBL" id="JAUYVT010000014">
    <property type="protein sequence ID" value="MDP2565885.1"/>
    <property type="molecule type" value="Genomic_DNA"/>
</dbReference>
<reference evidence="1" key="1">
    <citation type="submission" date="2023-07" db="EMBL/GenBank/DDBJ databases">
        <title>Genome content predicts the carbon catabolic preferences of heterotrophic bacteria.</title>
        <authorList>
            <person name="Gralka M."/>
        </authorList>
    </citation>
    <scope>NUCLEOTIDE SEQUENCE</scope>
    <source>
        <strain evidence="1">4G09</strain>
    </source>
</reference>